<sequence length="294" mass="31628">MWSFGCIIAELFLGLPLFPGTSEFNQLTRIVDMLGMPPNWMIEMGKSSMNFFNLQQQTHQQQQQQQLTQDGKIVNSYSLKSLAQYSQEHHTNEKPGKDYFHHKRLPDIIMSYELPQSLRRYHASSHSISSNSNSSSNSPSKSPSKSPSSISSTPTTTPAPVPAPTTSRIQQSQLEKEMHNRKCLVHFLQGVLNMNPLERWTPQEACMHPFVTDQVFDEVNGWNPPGTRYGLSGSGSGSGGSGTGTGSGNGVGASGGGDVGMTGVTGGDRRGRSRSYGDVSGLLGGSGSGSGSGR</sequence>
<dbReference type="PROSITE" id="PS50011">
    <property type="entry name" value="PROTEIN_KINASE_DOM"/>
    <property type="match status" value="1"/>
</dbReference>
<dbReference type="Gene3D" id="1.10.510.10">
    <property type="entry name" value="Transferase(Phosphotransferase) domain 1"/>
    <property type="match status" value="2"/>
</dbReference>
<reference evidence="9" key="1">
    <citation type="submission" date="2023-04" db="EMBL/GenBank/DDBJ databases">
        <title>Ambrosiozyma monospora NBRC 1965.</title>
        <authorList>
            <person name="Ichikawa N."/>
            <person name="Sato H."/>
            <person name="Tonouchi N."/>
        </authorList>
    </citation>
    <scope>NUCLEOTIDE SEQUENCE</scope>
    <source>
        <strain evidence="9">NBRC 1965</strain>
    </source>
</reference>
<feature type="chain" id="PRO_5040779379" evidence="7">
    <location>
        <begin position="24"/>
        <end position="294"/>
    </location>
</feature>
<dbReference type="OrthoDB" id="9332038at2759"/>
<keyword evidence="4" id="KW-0418">Kinase</keyword>
<feature type="compositionally biased region" description="Gly residues" evidence="6">
    <location>
        <begin position="232"/>
        <end position="266"/>
    </location>
</feature>
<dbReference type="PANTHER" id="PTHR24058">
    <property type="entry name" value="DUAL SPECIFICITY PROTEIN KINASE"/>
    <property type="match status" value="1"/>
</dbReference>
<gene>
    <name evidence="9" type="ORF">Amon01_000911700</name>
</gene>
<accession>A0A9W6SY76</accession>
<evidence type="ECO:0000256" key="2">
    <source>
        <dbReference type="ARBA" id="ARBA00022679"/>
    </source>
</evidence>
<evidence type="ECO:0000256" key="5">
    <source>
        <dbReference type="ARBA" id="ARBA00022840"/>
    </source>
</evidence>
<dbReference type="GO" id="GO:0005524">
    <property type="term" value="F:ATP binding"/>
    <property type="evidence" value="ECO:0007669"/>
    <property type="project" value="UniProtKB-KW"/>
</dbReference>
<feature type="region of interest" description="Disordered" evidence="6">
    <location>
        <begin position="123"/>
        <end position="175"/>
    </location>
</feature>
<keyword evidence="5" id="KW-0067">ATP-binding</keyword>
<protein>
    <submittedName>
        <fullName evidence="9">Unnamed protein product</fullName>
    </submittedName>
</protein>
<name>A0A9W6SY76_AMBMO</name>
<dbReference type="GO" id="GO:0004674">
    <property type="term" value="F:protein serine/threonine kinase activity"/>
    <property type="evidence" value="ECO:0007669"/>
    <property type="project" value="UniProtKB-KW"/>
</dbReference>
<feature type="compositionally biased region" description="Gly residues" evidence="6">
    <location>
        <begin position="282"/>
        <end position="294"/>
    </location>
</feature>
<dbReference type="GO" id="GO:0005634">
    <property type="term" value="C:nucleus"/>
    <property type="evidence" value="ECO:0007669"/>
    <property type="project" value="TreeGrafter"/>
</dbReference>
<comment type="caution">
    <text evidence="9">The sequence shown here is derived from an EMBL/GenBank/DDBJ whole genome shotgun (WGS) entry which is preliminary data.</text>
</comment>
<keyword evidence="1" id="KW-0723">Serine/threonine-protein kinase</keyword>
<evidence type="ECO:0000313" key="10">
    <source>
        <dbReference type="Proteomes" id="UP001165063"/>
    </source>
</evidence>
<dbReference type="AlphaFoldDB" id="A0A9W6SY76"/>
<keyword evidence="3" id="KW-0547">Nucleotide-binding</keyword>
<dbReference type="InterPro" id="IPR000719">
    <property type="entry name" value="Prot_kinase_dom"/>
</dbReference>
<dbReference type="GO" id="GO:0005737">
    <property type="term" value="C:cytoplasm"/>
    <property type="evidence" value="ECO:0007669"/>
    <property type="project" value="TreeGrafter"/>
</dbReference>
<organism evidence="9 10">
    <name type="scientific">Ambrosiozyma monospora</name>
    <name type="common">Yeast</name>
    <name type="synonym">Endomycopsis monosporus</name>
    <dbReference type="NCBI Taxonomy" id="43982"/>
    <lineage>
        <taxon>Eukaryota</taxon>
        <taxon>Fungi</taxon>
        <taxon>Dikarya</taxon>
        <taxon>Ascomycota</taxon>
        <taxon>Saccharomycotina</taxon>
        <taxon>Pichiomycetes</taxon>
        <taxon>Pichiales</taxon>
        <taxon>Pichiaceae</taxon>
        <taxon>Ambrosiozyma</taxon>
    </lineage>
</organism>
<dbReference type="PANTHER" id="PTHR24058:SF17">
    <property type="entry name" value="HOMEODOMAIN INTERACTING PROTEIN KINASE, ISOFORM D"/>
    <property type="match status" value="1"/>
</dbReference>
<evidence type="ECO:0000256" key="4">
    <source>
        <dbReference type="ARBA" id="ARBA00022777"/>
    </source>
</evidence>
<feature type="compositionally biased region" description="Low complexity" evidence="6">
    <location>
        <begin position="124"/>
        <end position="156"/>
    </location>
</feature>
<feature type="domain" description="Protein kinase" evidence="8">
    <location>
        <begin position="1"/>
        <end position="211"/>
    </location>
</feature>
<keyword evidence="10" id="KW-1185">Reference proteome</keyword>
<feature type="region of interest" description="Disordered" evidence="6">
    <location>
        <begin position="222"/>
        <end position="294"/>
    </location>
</feature>
<evidence type="ECO:0000256" key="1">
    <source>
        <dbReference type="ARBA" id="ARBA00022527"/>
    </source>
</evidence>
<dbReference type="Proteomes" id="UP001165063">
    <property type="component" value="Unassembled WGS sequence"/>
</dbReference>
<evidence type="ECO:0000313" key="9">
    <source>
        <dbReference type="EMBL" id="GME69888.1"/>
    </source>
</evidence>
<proteinExistence type="predicted"/>
<evidence type="ECO:0000256" key="6">
    <source>
        <dbReference type="SAM" id="MobiDB-lite"/>
    </source>
</evidence>
<dbReference type="SUPFAM" id="SSF56112">
    <property type="entry name" value="Protein kinase-like (PK-like)"/>
    <property type="match status" value="1"/>
</dbReference>
<dbReference type="GO" id="GO:0004713">
    <property type="term" value="F:protein tyrosine kinase activity"/>
    <property type="evidence" value="ECO:0007669"/>
    <property type="project" value="TreeGrafter"/>
</dbReference>
<evidence type="ECO:0000256" key="3">
    <source>
        <dbReference type="ARBA" id="ARBA00022741"/>
    </source>
</evidence>
<evidence type="ECO:0000259" key="8">
    <source>
        <dbReference type="PROSITE" id="PS50011"/>
    </source>
</evidence>
<dbReference type="EMBL" id="BSXU01009838">
    <property type="protein sequence ID" value="GME69888.1"/>
    <property type="molecule type" value="Genomic_DNA"/>
</dbReference>
<keyword evidence="7" id="KW-0732">Signal</keyword>
<keyword evidence="2" id="KW-0808">Transferase</keyword>
<dbReference type="InterPro" id="IPR011009">
    <property type="entry name" value="Kinase-like_dom_sf"/>
</dbReference>
<dbReference type="InterPro" id="IPR050494">
    <property type="entry name" value="Ser_Thr_dual-spec_kinase"/>
</dbReference>
<evidence type="ECO:0000256" key="7">
    <source>
        <dbReference type="SAM" id="SignalP"/>
    </source>
</evidence>
<feature type="signal peptide" evidence="7">
    <location>
        <begin position="1"/>
        <end position="23"/>
    </location>
</feature>